<keyword evidence="3 6" id="KW-1133">Transmembrane helix</keyword>
<evidence type="ECO:0000256" key="6">
    <source>
        <dbReference type="SAM" id="Phobius"/>
    </source>
</evidence>
<keyword evidence="4 6" id="KW-0472">Membrane</keyword>
<dbReference type="PANTHER" id="PTHR21284">
    <property type="entry name" value="EG:80H7.2 PROTEIN"/>
    <property type="match status" value="1"/>
</dbReference>
<dbReference type="PANTHER" id="PTHR21284:SF12">
    <property type="entry name" value="EG:80H7.2 PROTEIN"/>
    <property type="match status" value="1"/>
</dbReference>
<keyword evidence="8" id="KW-1185">Reference proteome</keyword>
<dbReference type="PROSITE" id="PS51257">
    <property type="entry name" value="PROKAR_LIPOPROTEIN"/>
    <property type="match status" value="1"/>
</dbReference>
<organism evidence="7 8">
    <name type="scientific">Fasciola gigantica</name>
    <name type="common">Giant liver fluke</name>
    <dbReference type="NCBI Taxonomy" id="46835"/>
    <lineage>
        <taxon>Eukaryota</taxon>
        <taxon>Metazoa</taxon>
        <taxon>Spiralia</taxon>
        <taxon>Lophotrochozoa</taxon>
        <taxon>Platyhelminthes</taxon>
        <taxon>Trematoda</taxon>
        <taxon>Digenea</taxon>
        <taxon>Plagiorchiida</taxon>
        <taxon>Echinostomata</taxon>
        <taxon>Echinostomatoidea</taxon>
        <taxon>Fasciolidae</taxon>
        <taxon>Fasciola</taxon>
    </lineage>
</organism>
<comment type="subcellular location">
    <subcellularLocation>
        <location evidence="1">Membrane</location>
        <topology evidence="1">Multi-pass membrane protein</topology>
    </subcellularLocation>
</comment>
<evidence type="ECO:0000256" key="5">
    <source>
        <dbReference type="SAM" id="MobiDB-lite"/>
    </source>
</evidence>
<keyword evidence="2 6" id="KW-0812">Transmembrane</keyword>
<feature type="transmembrane region" description="Helical" evidence="6">
    <location>
        <begin position="172"/>
        <end position="195"/>
    </location>
</feature>
<evidence type="ECO:0000313" key="8">
    <source>
        <dbReference type="Proteomes" id="UP000316759"/>
    </source>
</evidence>
<dbReference type="Gene3D" id="1.20.140.150">
    <property type="match status" value="1"/>
</dbReference>
<evidence type="ECO:0000256" key="1">
    <source>
        <dbReference type="ARBA" id="ARBA00004141"/>
    </source>
</evidence>
<sequence>MMNVANKTRNFFIAFLSLTVFSACTNFIAFVSPYWIQSTAESNSQFKNIGLWTACFNGYMRPHMYDKAYFGCYYIYYIEYDRIRSWINPVWFYAIQVLSSCGMLVHSLVLFVVLCQTTNSIKRDNLQVAKFTLAGHFFVCLTLAASLVAFAIARYDSTWMPFPQFNVLSWSYSVAVLSFALTLISFLVGFVRYMYLDAVLDEYQMALLRQQADMDVSSPPMKERPAPLGYEPRQLSTAGVQDARYNNPHSYATGRTRDEDDEDVLDEEAANEDFDELSSEQMQDRDSNFNGLDPRLSGGSVYSDEQRPMIHHARS</sequence>
<evidence type="ECO:0000313" key="7">
    <source>
        <dbReference type="EMBL" id="TPP60965.1"/>
    </source>
</evidence>
<dbReference type="InterPro" id="IPR004031">
    <property type="entry name" value="PMP22/EMP/MP20/Claudin"/>
</dbReference>
<name>A0A504YKL5_FASGI</name>
<feature type="transmembrane region" description="Helical" evidence="6">
    <location>
        <begin position="90"/>
        <end position="113"/>
    </location>
</feature>
<dbReference type="Proteomes" id="UP000316759">
    <property type="component" value="Unassembled WGS sequence"/>
</dbReference>
<dbReference type="AlphaFoldDB" id="A0A504YKL5"/>
<dbReference type="STRING" id="46835.A0A504YKL5"/>
<protein>
    <submittedName>
        <fullName evidence="7">Claudin protein septate junction protein</fullName>
    </submittedName>
</protein>
<gene>
    <name evidence="7" type="ORF">FGIG_04743</name>
</gene>
<evidence type="ECO:0000256" key="3">
    <source>
        <dbReference type="ARBA" id="ARBA00022989"/>
    </source>
</evidence>
<feature type="transmembrane region" description="Helical" evidence="6">
    <location>
        <begin position="133"/>
        <end position="152"/>
    </location>
</feature>
<dbReference type="Pfam" id="PF13903">
    <property type="entry name" value="Claudin_2"/>
    <property type="match status" value="1"/>
</dbReference>
<feature type="compositionally biased region" description="Acidic residues" evidence="5">
    <location>
        <begin position="259"/>
        <end position="278"/>
    </location>
</feature>
<dbReference type="EMBL" id="SUNJ01008757">
    <property type="protein sequence ID" value="TPP60965.1"/>
    <property type="molecule type" value="Genomic_DNA"/>
</dbReference>
<evidence type="ECO:0000256" key="4">
    <source>
        <dbReference type="ARBA" id="ARBA00023136"/>
    </source>
</evidence>
<dbReference type="OrthoDB" id="6140671at2759"/>
<evidence type="ECO:0000256" key="2">
    <source>
        <dbReference type="ARBA" id="ARBA00022692"/>
    </source>
</evidence>
<comment type="caution">
    <text evidence="7">The sequence shown here is derived from an EMBL/GenBank/DDBJ whole genome shotgun (WGS) entry which is preliminary data.</text>
</comment>
<reference evidence="7 8" key="1">
    <citation type="submission" date="2019-04" db="EMBL/GenBank/DDBJ databases">
        <title>Annotation for the trematode Fasciola gigantica.</title>
        <authorList>
            <person name="Choi Y.-J."/>
        </authorList>
    </citation>
    <scope>NUCLEOTIDE SEQUENCE [LARGE SCALE GENOMIC DNA]</scope>
    <source>
        <strain evidence="7">Uganda_cow_1</strain>
    </source>
</reference>
<feature type="region of interest" description="Disordered" evidence="5">
    <location>
        <begin position="237"/>
        <end position="315"/>
    </location>
</feature>
<accession>A0A504YKL5</accession>
<proteinExistence type="predicted"/>
<dbReference type="GO" id="GO:0016020">
    <property type="term" value="C:membrane"/>
    <property type="evidence" value="ECO:0007669"/>
    <property type="project" value="UniProtKB-SubCell"/>
</dbReference>
<feature type="transmembrane region" description="Helical" evidence="6">
    <location>
        <begin position="12"/>
        <end position="36"/>
    </location>
</feature>